<organism evidence="1 2">
    <name type="scientific">Aureimonas pseudogalii</name>
    <dbReference type="NCBI Taxonomy" id="1744844"/>
    <lineage>
        <taxon>Bacteria</taxon>
        <taxon>Pseudomonadati</taxon>
        <taxon>Pseudomonadota</taxon>
        <taxon>Alphaproteobacteria</taxon>
        <taxon>Hyphomicrobiales</taxon>
        <taxon>Aurantimonadaceae</taxon>
        <taxon>Aureimonas</taxon>
    </lineage>
</organism>
<dbReference type="EMBL" id="JACIEK010000004">
    <property type="protein sequence ID" value="MBB3998333.1"/>
    <property type="molecule type" value="Genomic_DNA"/>
</dbReference>
<accession>A0A7W6EBK2</accession>
<comment type="caution">
    <text evidence="1">The sequence shown here is derived from an EMBL/GenBank/DDBJ whole genome shotgun (WGS) entry which is preliminary data.</text>
</comment>
<dbReference type="AlphaFoldDB" id="A0A7W6EBK2"/>
<reference evidence="1 2" key="1">
    <citation type="submission" date="2020-08" db="EMBL/GenBank/DDBJ databases">
        <title>Genomic Encyclopedia of Type Strains, Phase IV (KMG-IV): sequencing the most valuable type-strain genomes for metagenomic binning, comparative biology and taxonomic classification.</title>
        <authorList>
            <person name="Goeker M."/>
        </authorList>
    </citation>
    <scope>NUCLEOTIDE SEQUENCE [LARGE SCALE GENOMIC DNA]</scope>
    <source>
        <strain evidence="1 2">DSM 102238</strain>
    </source>
</reference>
<protein>
    <submittedName>
        <fullName evidence="1">Uncharacterized protein</fullName>
    </submittedName>
</protein>
<gene>
    <name evidence="1" type="ORF">GGR04_002172</name>
</gene>
<dbReference type="Proteomes" id="UP000542776">
    <property type="component" value="Unassembled WGS sequence"/>
</dbReference>
<evidence type="ECO:0000313" key="2">
    <source>
        <dbReference type="Proteomes" id="UP000542776"/>
    </source>
</evidence>
<name>A0A7W6EBK2_9HYPH</name>
<proteinExistence type="predicted"/>
<sequence length="47" mass="4993">MSGKTMPCHPTNPDTEILDAARQGGSDAGLTSRVEEACIWARFVSGQ</sequence>
<keyword evidence="2" id="KW-1185">Reference proteome</keyword>
<evidence type="ECO:0000313" key="1">
    <source>
        <dbReference type="EMBL" id="MBB3998333.1"/>
    </source>
</evidence>